<evidence type="ECO:0000313" key="2">
    <source>
        <dbReference type="Proteomes" id="UP001595696"/>
    </source>
</evidence>
<reference evidence="2" key="1">
    <citation type="journal article" date="2019" name="Int. J. Syst. Evol. Microbiol.">
        <title>The Global Catalogue of Microorganisms (GCM) 10K type strain sequencing project: providing services to taxonomists for standard genome sequencing and annotation.</title>
        <authorList>
            <consortium name="The Broad Institute Genomics Platform"/>
            <consortium name="The Broad Institute Genome Sequencing Center for Infectious Disease"/>
            <person name="Wu L."/>
            <person name="Ma J."/>
        </authorList>
    </citation>
    <scope>NUCLEOTIDE SEQUENCE [LARGE SCALE GENOMIC DNA]</scope>
    <source>
        <strain evidence="2">CGMCC 4.7330</strain>
    </source>
</reference>
<name>A0ABV8DYB9_9NOCA</name>
<accession>A0ABV8DYB9</accession>
<organism evidence="1 2">
    <name type="scientific">Nocardia jiangsuensis</name>
    <dbReference type="NCBI Taxonomy" id="1691563"/>
    <lineage>
        <taxon>Bacteria</taxon>
        <taxon>Bacillati</taxon>
        <taxon>Actinomycetota</taxon>
        <taxon>Actinomycetes</taxon>
        <taxon>Mycobacteriales</taxon>
        <taxon>Nocardiaceae</taxon>
        <taxon>Nocardia</taxon>
    </lineage>
</organism>
<evidence type="ECO:0000313" key="1">
    <source>
        <dbReference type="EMBL" id="MFC3965158.1"/>
    </source>
</evidence>
<gene>
    <name evidence="1" type="ORF">ACFO0B_24490</name>
</gene>
<sequence length="160" mass="17353">MFDVPGFVALAERMSVHDQHAAPDARAPAVTSRGLVLDPAALRRAVDAATAGRSGPALTRARERALSDYVNGAAAQLPPVRWMRVHDAPPVLAARTDRYHDPADVAARWAVALRAAPPAADRLPGAMSAQGSTPIGILRIWYLTDPNAYLTYWRQRRGER</sequence>
<proteinExistence type="predicted"/>
<protein>
    <submittedName>
        <fullName evidence="1">Uncharacterized protein</fullName>
    </submittedName>
</protein>
<dbReference type="RefSeq" id="WP_378614909.1">
    <property type="nucleotide sequence ID" value="NZ_JBHSAX010000019.1"/>
</dbReference>
<comment type="caution">
    <text evidence="1">The sequence shown here is derived from an EMBL/GenBank/DDBJ whole genome shotgun (WGS) entry which is preliminary data.</text>
</comment>
<dbReference type="Proteomes" id="UP001595696">
    <property type="component" value="Unassembled WGS sequence"/>
</dbReference>
<keyword evidence="2" id="KW-1185">Reference proteome</keyword>
<dbReference type="EMBL" id="JBHSAX010000019">
    <property type="protein sequence ID" value="MFC3965158.1"/>
    <property type="molecule type" value="Genomic_DNA"/>
</dbReference>